<dbReference type="GO" id="GO:0016757">
    <property type="term" value="F:glycosyltransferase activity"/>
    <property type="evidence" value="ECO:0007669"/>
    <property type="project" value="UniProtKB-KW"/>
</dbReference>
<dbReference type="NCBIfam" id="TIGR04283">
    <property type="entry name" value="glyco_like_mftF"/>
    <property type="match status" value="1"/>
</dbReference>
<keyword evidence="3" id="KW-0328">Glycosyltransferase</keyword>
<evidence type="ECO:0000256" key="6">
    <source>
        <dbReference type="ARBA" id="ARBA00037281"/>
    </source>
</evidence>
<protein>
    <recommendedName>
        <fullName evidence="9">4,4'-diaponeurosporenoate glycosyltransferase</fullName>
    </recommendedName>
</protein>
<keyword evidence="5" id="KW-0472">Membrane</keyword>
<reference evidence="11 12" key="2">
    <citation type="submission" date="2013-09" db="EMBL/GenBank/DDBJ databases">
        <title>Whole genome comparison of six Crocosphaera watsonii strains with differing phenotypes.</title>
        <authorList>
            <person name="Bench S.R."/>
            <person name="Heller P."/>
            <person name="Frank I."/>
            <person name="Arciniega M."/>
            <person name="Shilova I.N."/>
            <person name="Zehr J.P."/>
        </authorList>
    </citation>
    <scope>NUCLEOTIDE SEQUENCE [LARGE SCALE GENOMIC DNA]</scope>
    <source>
        <strain evidence="11 12">WH 0005</strain>
    </source>
</reference>
<organism evidence="11 12">
    <name type="scientific">Crocosphaera watsonii WH 0005</name>
    <dbReference type="NCBI Taxonomy" id="423472"/>
    <lineage>
        <taxon>Bacteria</taxon>
        <taxon>Bacillati</taxon>
        <taxon>Cyanobacteriota</taxon>
        <taxon>Cyanophyceae</taxon>
        <taxon>Oscillatoriophycideae</taxon>
        <taxon>Chroococcales</taxon>
        <taxon>Aphanothecaceae</taxon>
        <taxon>Crocosphaera</taxon>
    </lineage>
</organism>
<accession>T2IKU9</accession>
<sequence>MSSLSIIIPTLNEEKCLGLTLWSLNLLKPSPMEIIVVDGGSEDDTINIAENYDITLITSPTKGRAFQMNDGAKLAKGDYLCFVHADTLVPHDLVTIIEKTLHNEDIAGGGFISLMKGSKNTRWGTSLHNYLKTYYAPFLFRPYLFFFKGLRLLFGDQVIFCRRSDFWQCGGFDANLPIMEDADLCLRLVAYGRICLLNRVVESSDRRVAKLGSLKANIIYLWIGILWGLGVSADYLKKFYAEIR</sequence>
<keyword evidence="4" id="KW-0808">Transferase</keyword>
<dbReference type="EMBL" id="CAQL01000002">
    <property type="protein sequence ID" value="CCQ53678.1"/>
    <property type="molecule type" value="Genomic_DNA"/>
</dbReference>
<evidence type="ECO:0000256" key="2">
    <source>
        <dbReference type="ARBA" id="ARBA00022475"/>
    </source>
</evidence>
<evidence type="ECO:0000256" key="1">
    <source>
        <dbReference type="ARBA" id="ARBA00004236"/>
    </source>
</evidence>
<evidence type="ECO:0000256" key="9">
    <source>
        <dbReference type="ARBA" id="ARBA00040345"/>
    </source>
</evidence>
<gene>
    <name evidence="11" type="ORF">CWATWH0005_137</name>
</gene>
<feature type="domain" description="Glycosyltransferase 2-like" evidence="10">
    <location>
        <begin position="5"/>
        <end position="146"/>
    </location>
</feature>
<keyword evidence="2" id="KW-1003">Cell membrane</keyword>
<dbReference type="Proteomes" id="UP000017981">
    <property type="component" value="Unassembled WGS sequence"/>
</dbReference>
<dbReference type="GO" id="GO:0005886">
    <property type="term" value="C:plasma membrane"/>
    <property type="evidence" value="ECO:0007669"/>
    <property type="project" value="UniProtKB-SubCell"/>
</dbReference>
<dbReference type="Pfam" id="PF00535">
    <property type="entry name" value="Glycos_transf_2"/>
    <property type="match status" value="1"/>
</dbReference>
<evidence type="ECO:0000256" key="8">
    <source>
        <dbReference type="ARBA" id="ARBA00038120"/>
    </source>
</evidence>
<comment type="caution">
    <text evidence="11">The sequence shown here is derived from an EMBL/GenBank/DDBJ whole genome shotgun (WGS) entry which is preliminary data.</text>
</comment>
<evidence type="ECO:0000256" key="7">
    <source>
        <dbReference type="ARBA" id="ARBA00037904"/>
    </source>
</evidence>
<dbReference type="RefSeq" id="WP_021832145.1">
    <property type="nucleotide sequence ID" value="NZ_CAQL01000002.1"/>
</dbReference>
<dbReference type="SUPFAM" id="SSF53448">
    <property type="entry name" value="Nucleotide-diphospho-sugar transferases"/>
    <property type="match status" value="1"/>
</dbReference>
<comment type="pathway">
    <text evidence="7">Carotenoid biosynthesis; staphyloxanthin biosynthesis; staphyloxanthin from farnesyl diphosphate: step 4/5.</text>
</comment>
<reference evidence="11 12" key="1">
    <citation type="submission" date="2013-01" db="EMBL/GenBank/DDBJ databases">
        <authorList>
            <person name="Bench S."/>
        </authorList>
    </citation>
    <scope>NUCLEOTIDE SEQUENCE [LARGE SCALE GENOMIC DNA]</scope>
    <source>
        <strain evidence="11 12">WH 0005</strain>
    </source>
</reference>
<evidence type="ECO:0000256" key="3">
    <source>
        <dbReference type="ARBA" id="ARBA00022676"/>
    </source>
</evidence>
<dbReference type="AlphaFoldDB" id="T2IKU9"/>
<dbReference type="PANTHER" id="PTHR43646:SF2">
    <property type="entry name" value="GLYCOSYLTRANSFERASE 2-LIKE DOMAIN-CONTAINING PROTEIN"/>
    <property type="match status" value="1"/>
</dbReference>
<evidence type="ECO:0000313" key="12">
    <source>
        <dbReference type="Proteomes" id="UP000017981"/>
    </source>
</evidence>
<evidence type="ECO:0000259" key="10">
    <source>
        <dbReference type="Pfam" id="PF00535"/>
    </source>
</evidence>
<dbReference type="InterPro" id="IPR029044">
    <property type="entry name" value="Nucleotide-diphossugar_trans"/>
</dbReference>
<name>T2IKU9_CROWT</name>
<evidence type="ECO:0000256" key="4">
    <source>
        <dbReference type="ARBA" id="ARBA00022679"/>
    </source>
</evidence>
<dbReference type="InterPro" id="IPR026461">
    <property type="entry name" value="Trfase_2_rSAM/seldom_assoc"/>
</dbReference>
<comment type="subcellular location">
    <subcellularLocation>
        <location evidence="1">Cell membrane</location>
    </subcellularLocation>
</comment>
<dbReference type="PANTHER" id="PTHR43646">
    <property type="entry name" value="GLYCOSYLTRANSFERASE"/>
    <property type="match status" value="1"/>
</dbReference>
<dbReference type="InterPro" id="IPR001173">
    <property type="entry name" value="Glyco_trans_2-like"/>
</dbReference>
<evidence type="ECO:0000313" key="11">
    <source>
        <dbReference type="EMBL" id="CCQ53678.1"/>
    </source>
</evidence>
<comment type="function">
    <text evidence="6">Catalyzes the glycosylation of 4,4'-diaponeurosporenoate, i.e. the esterification of glucose at the C1'' position with the carboxyl group of 4,4'-diaponeurosporenic acid, to form glycosyl-4,4'-diaponeurosporenoate. This is a step in the biosynthesis of staphyloxanthin, an orange pigment present in most staphylococci strains.</text>
</comment>
<comment type="similarity">
    <text evidence="8">Belongs to the glycosyltransferase 2 family. CrtQ subfamily.</text>
</comment>
<dbReference type="CDD" id="cd02522">
    <property type="entry name" value="GT_2_like_a"/>
    <property type="match status" value="1"/>
</dbReference>
<proteinExistence type="inferred from homology"/>
<dbReference type="Gene3D" id="3.90.550.10">
    <property type="entry name" value="Spore Coat Polysaccharide Biosynthesis Protein SpsA, Chain A"/>
    <property type="match status" value="1"/>
</dbReference>
<evidence type="ECO:0000256" key="5">
    <source>
        <dbReference type="ARBA" id="ARBA00023136"/>
    </source>
</evidence>
<dbReference type="GeneID" id="88767025"/>